<dbReference type="Proteomes" id="UP000823775">
    <property type="component" value="Unassembled WGS sequence"/>
</dbReference>
<reference evidence="1 2" key="1">
    <citation type="journal article" date="2021" name="BMC Genomics">
        <title>Datura genome reveals duplications of psychoactive alkaloid biosynthetic genes and high mutation rate following tissue culture.</title>
        <authorList>
            <person name="Rajewski A."/>
            <person name="Carter-House D."/>
            <person name="Stajich J."/>
            <person name="Litt A."/>
        </authorList>
    </citation>
    <scope>NUCLEOTIDE SEQUENCE [LARGE SCALE GENOMIC DNA]</scope>
    <source>
        <strain evidence="1">AR-01</strain>
    </source>
</reference>
<proteinExistence type="predicted"/>
<evidence type="ECO:0000313" key="1">
    <source>
        <dbReference type="EMBL" id="MCD7459789.1"/>
    </source>
</evidence>
<name>A0ABS8SMV4_DATST</name>
<evidence type="ECO:0000313" key="2">
    <source>
        <dbReference type="Proteomes" id="UP000823775"/>
    </source>
</evidence>
<keyword evidence="2" id="KW-1185">Reference proteome</keyword>
<accession>A0ABS8SMV4</accession>
<gene>
    <name evidence="1" type="ORF">HAX54_041952</name>
</gene>
<organism evidence="1 2">
    <name type="scientific">Datura stramonium</name>
    <name type="common">Jimsonweed</name>
    <name type="synonym">Common thornapple</name>
    <dbReference type="NCBI Taxonomy" id="4076"/>
    <lineage>
        <taxon>Eukaryota</taxon>
        <taxon>Viridiplantae</taxon>
        <taxon>Streptophyta</taxon>
        <taxon>Embryophyta</taxon>
        <taxon>Tracheophyta</taxon>
        <taxon>Spermatophyta</taxon>
        <taxon>Magnoliopsida</taxon>
        <taxon>eudicotyledons</taxon>
        <taxon>Gunneridae</taxon>
        <taxon>Pentapetalae</taxon>
        <taxon>asterids</taxon>
        <taxon>lamiids</taxon>
        <taxon>Solanales</taxon>
        <taxon>Solanaceae</taxon>
        <taxon>Solanoideae</taxon>
        <taxon>Datureae</taxon>
        <taxon>Datura</taxon>
    </lineage>
</organism>
<protein>
    <submittedName>
        <fullName evidence="1">Uncharacterized protein</fullName>
    </submittedName>
</protein>
<comment type="caution">
    <text evidence="1">The sequence shown here is derived from an EMBL/GenBank/DDBJ whole genome shotgun (WGS) entry which is preliminary data.</text>
</comment>
<sequence>MIIKILLSRFVFWHFENVIYVPSPPLPLHCGGNPGIGGGEGLIFGIWQEKFLEEIQIDRKSSAMDFLSTPPAISEASPVQSMNEFTGVDCRSEGICIVSIGLC</sequence>
<dbReference type="EMBL" id="JACEIK010000610">
    <property type="protein sequence ID" value="MCD7459789.1"/>
    <property type="molecule type" value="Genomic_DNA"/>
</dbReference>